<dbReference type="Proteomes" id="UP000279259">
    <property type="component" value="Unassembled WGS sequence"/>
</dbReference>
<keyword evidence="1 2" id="KW-0732">Signal</keyword>
<dbReference type="PANTHER" id="PTHR35185:SF1">
    <property type="entry name" value="UPF0619 GPI-ANCHORED MEMBRANE PROTEIN C1322.10"/>
    <property type="match status" value="1"/>
</dbReference>
<dbReference type="OrthoDB" id="5316007at2759"/>
<dbReference type="InterPro" id="IPR018466">
    <property type="entry name" value="Kre9/Knh1-like_N"/>
</dbReference>
<accession>A0A427YDQ9</accession>
<gene>
    <name evidence="4" type="ORF">EHS25_002372</name>
</gene>
<dbReference type="Pfam" id="PF10342">
    <property type="entry name" value="Kre9_KNH"/>
    <property type="match status" value="1"/>
</dbReference>
<evidence type="ECO:0000313" key="4">
    <source>
        <dbReference type="EMBL" id="RSH89260.1"/>
    </source>
</evidence>
<feature type="chain" id="PRO_5018981973" description="Yeast cell wall synthesis Kre9/Knh1-like N-terminal domain-containing protein" evidence="2">
    <location>
        <begin position="19"/>
        <end position="196"/>
    </location>
</feature>
<dbReference type="PANTHER" id="PTHR35185">
    <property type="entry name" value="SERINE/THREONINE-RICH PROTEIN ADG2-RELATED"/>
    <property type="match status" value="1"/>
</dbReference>
<evidence type="ECO:0000313" key="5">
    <source>
        <dbReference type="Proteomes" id="UP000279259"/>
    </source>
</evidence>
<feature type="signal peptide" evidence="2">
    <location>
        <begin position="1"/>
        <end position="18"/>
    </location>
</feature>
<evidence type="ECO:0000259" key="3">
    <source>
        <dbReference type="Pfam" id="PF10342"/>
    </source>
</evidence>
<reference evidence="4 5" key="1">
    <citation type="submission" date="2018-11" db="EMBL/GenBank/DDBJ databases">
        <title>Genome sequence of Saitozyma podzolica DSM 27192.</title>
        <authorList>
            <person name="Aliyu H."/>
            <person name="Gorte O."/>
            <person name="Ochsenreither K."/>
        </authorList>
    </citation>
    <scope>NUCLEOTIDE SEQUENCE [LARGE SCALE GENOMIC DNA]</scope>
    <source>
        <strain evidence="4 5">DSM 27192</strain>
    </source>
</reference>
<dbReference type="AlphaFoldDB" id="A0A427YDQ9"/>
<evidence type="ECO:0000256" key="1">
    <source>
        <dbReference type="ARBA" id="ARBA00022729"/>
    </source>
</evidence>
<feature type="domain" description="Yeast cell wall synthesis Kre9/Knh1-like N-terminal" evidence="3">
    <location>
        <begin position="24"/>
        <end position="111"/>
    </location>
</feature>
<organism evidence="4 5">
    <name type="scientific">Saitozyma podzolica</name>
    <dbReference type="NCBI Taxonomy" id="1890683"/>
    <lineage>
        <taxon>Eukaryota</taxon>
        <taxon>Fungi</taxon>
        <taxon>Dikarya</taxon>
        <taxon>Basidiomycota</taxon>
        <taxon>Agaricomycotina</taxon>
        <taxon>Tremellomycetes</taxon>
        <taxon>Tremellales</taxon>
        <taxon>Trimorphomycetaceae</taxon>
        <taxon>Saitozyma</taxon>
    </lineage>
</organism>
<keyword evidence="5" id="KW-1185">Reference proteome</keyword>
<dbReference type="EMBL" id="RSCD01000014">
    <property type="protein sequence ID" value="RSH89260.1"/>
    <property type="molecule type" value="Genomic_DNA"/>
</dbReference>
<name>A0A427YDQ9_9TREE</name>
<dbReference type="STRING" id="1890683.A0A427YDQ9"/>
<comment type="caution">
    <text evidence="4">The sequence shown here is derived from an EMBL/GenBank/DDBJ whole genome shotgun (WGS) entry which is preliminary data.</text>
</comment>
<protein>
    <recommendedName>
        <fullName evidence="3">Yeast cell wall synthesis Kre9/Knh1-like N-terminal domain-containing protein</fullName>
    </recommendedName>
</protein>
<proteinExistence type="predicted"/>
<evidence type="ECO:0000256" key="2">
    <source>
        <dbReference type="SAM" id="SignalP"/>
    </source>
</evidence>
<sequence>MLAHALLSLPLVALCASALQVTAPTNTTGWETSGSQVISWDSVSTDPSNFTIQLFPASSPNTATVVATDVETSSGTYTYTPSSSLAAGSGYRVNLVSDSGGILAQSDYFTVEEGTSSVSASASASASGSASASASASMSSASASASGSASGAASQTSGSSTSSSAAAASSSKSAADNLVAPGGVLLLVAGAIGLLA</sequence>
<dbReference type="InterPro" id="IPR052479">
    <property type="entry name" value="GPI-anchor_Adhesion_Reg"/>
</dbReference>